<evidence type="ECO:0000313" key="2">
    <source>
        <dbReference type="EMBL" id="CEK99014.1"/>
    </source>
</evidence>
<name>A0A0B7C0P1_9EUPU</name>
<feature type="non-terminal residue" evidence="2">
    <location>
        <position position="1"/>
    </location>
</feature>
<sequence>TSSTSIKHTQSNKDSSKPDISASSTSIKNKTSSTSKSSSRHISSHGHYPRSTSEASGVSSKRTVAIENRNVWK</sequence>
<feature type="compositionally biased region" description="Basic residues" evidence="1">
    <location>
        <begin position="38"/>
        <end position="48"/>
    </location>
</feature>
<protein>
    <submittedName>
        <fullName evidence="2">Uncharacterized protein</fullName>
    </submittedName>
</protein>
<proteinExistence type="predicted"/>
<evidence type="ECO:0000256" key="1">
    <source>
        <dbReference type="SAM" id="MobiDB-lite"/>
    </source>
</evidence>
<feature type="region of interest" description="Disordered" evidence="1">
    <location>
        <begin position="1"/>
        <end position="73"/>
    </location>
</feature>
<feature type="compositionally biased region" description="Polar residues" evidence="1">
    <location>
        <begin position="50"/>
        <end position="62"/>
    </location>
</feature>
<dbReference type="EMBL" id="HACG01052143">
    <property type="protein sequence ID" value="CEK99014.1"/>
    <property type="molecule type" value="Transcribed_RNA"/>
</dbReference>
<feature type="compositionally biased region" description="Polar residues" evidence="1">
    <location>
        <begin position="1"/>
        <end position="13"/>
    </location>
</feature>
<feature type="non-terminal residue" evidence="2">
    <location>
        <position position="73"/>
    </location>
</feature>
<feature type="compositionally biased region" description="Low complexity" evidence="1">
    <location>
        <begin position="20"/>
        <end position="37"/>
    </location>
</feature>
<dbReference type="AlphaFoldDB" id="A0A0B7C0P1"/>
<accession>A0A0B7C0P1</accession>
<reference evidence="2" key="1">
    <citation type="submission" date="2014-12" db="EMBL/GenBank/DDBJ databases">
        <title>Insight into the proteome of Arion vulgaris.</title>
        <authorList>
            <person name="Aradska J."/>
            <person name="Bulat T."/>
            <person name="Smidak R."/>
            <person name="Sarate P."/>
            <person name="Gangsoo J."/>
            <person name="Sialana F."/>
            <person name="Bilban M."/>
            <person name="Lubec G."/>
        </authorList>
    </citation>
    <scope>NUCLEOTIDE SEQUENCE</scope>
    <source>
        <tissue evidence="2">Skin</tissue>
    </source>
</reference>
<gene>
    <name evidence="2" type="primary">ORF220194</name>
</gene>
<organism evidence="2">
    <name type="scientific">Arion vulgaris</name>
    <dbReference type="NCBI Taxonomy" id="1028688"/>
    <lineage>
        <taxon>Eukaryota</taxon>
        <taxon>Metazoa</taxon>
        <taxon>Spiralia</taxon>
        <taxon>Lophotrochozoa</taxon>
        <taxon>Mollusca</taxon>
        <taxon>Gastropoda</taxon>
        <taxon>Heterobranchia</taxon>
        <taxon>Euthyneura</taxon>
        <taxon>Panpulmonata</taxon>
        <taxon>Eupulmonata</taxon>
        <taxon>Stylommatophora</taxon>
        <taxon>Helicina</taxon>
        <taxon>Arionoidea</taxon>
        <taxon>Arionidae</taxon>
        <taxon>Arion</taxon>
    </lineage>
</organism>